<keyword evidence="3" id="KW-1185">Reference proteome</keyword>
<organism evidence="2 3">
    <name type="scientific">Mesoflavibacter profundi</name>
    <dbReference type="NCBI Taxonomy" id="2708110"/>
    <lineage>
        <taxon>Bacteria</taxon>
        <taxon>Pseudomonadati</taxon>
        <taxon>Bacteroidota</taxon>
        <taxon>Flavobacteriia</taxon>
        <taxon>Flavobacteriales</taxon>
        <taxon>Flavobacteriaceae</taxon>
        <taxon>Mesoflavibacter</taxon>
    </lineage>
</organism>
<gene>
    <name evidence="2" type="ORF">OOZ35_02925</name>
</gene>
<accession>A0ABT4RX99</accession>
<protein>
    <submittedName>
        <fullName evidence="2">DUF2752 domain-containing protein</fullName>
    </submittedName>
</protein>
<evidence type="ECO:0000313" key="2">
    <source>
        <dbReference type="EMBL" id="MDA0176441.1"/>
    </source>
</evidence>
<comment type="caution">
    <text evidence="2">The sequence shown here is derived from an EMBL/GenBank/DDBJ whole genome shotgun (WGS) entry which is preliminary data.</text>
</comment>
<keyword evidence="1" id="KW-0472">Membrane</keyword>
<reference evidence="2" key="1">
    <citation type="submission" date="2022-11" db="EMBL/GenBank/DDBJ databases">
        <title>Refractory cell wall polysaccharides provide important carbon source for microbial heterotrophs in the hadal ocean.</title>
        <authorList>
            <person name="Zhu X."/>
        </authorList>
    </citation>
    <scope>NUCLEOTIDE SEQUENCE</scope>
    <source>
        <strain evidence="2">MTRN7</strain>
    </source>
</reference>
<dbReference type="Proteomes" id="UP001149142">
    <property type="component" value="Unassembled WGS sequence"/>
</dbReference>
<feature type="transmembrane region" description="Helical" evidence="1">
    <location>
        <begin position="71"/>
        <end position="90"/>
    </location>
</feature>
<proteinExistence type="predicted"/>
<evidence type="ECO:0000256" key="1">
    <source>
        <dbReference type="SAM" id="Phobius"/>
    </source>
</evidence>
<dbReference type="RefSeq" id="WP_106688527.1">
    <property type="nucleotide sequence ID" value="NZ_CAXQEU010000159.1"/>
</dbReference>
<sequence>MNIDSNIMLPCVNKQILGFECSGCGIQRAFYLLIDGEFINAFYMYPAIYTLIVFAATVVVSLFYKFKYSNKIISILAIINILIILFNFIYKLIN</sequence>
<keyword evidence="1" id="KW-0812">Transmembrane</keyword>
<dbReference type="InterPro" id="IPR021215">
    <property type="entry name" value="DUF2752"/>
</dbReference>
<keyword evidence="1" id="KW-1133">Transmembrane helix</keyword>
<feature type="transmembrane region" description="Helical" evidence="1">
    <location>
        <begin position="42"/>
        <end position="64"/>
    </location>
</feature>
<dbReference type="EMBL" id="JAPFGC010000002">
    <property type="protein sequence ID" value="MDA0176441.1"/>
    <property type="molecule type" value="Genomic_DNA"/>
</dbReference>
<evidence type="ECO:0000313" key="3">
    <source>
        <dbReference type="Proteomes" id="UP001149142"/>
    </source>
</evidence>
<dbReference type="Pfam" id="PF10825">
    <property type="entry name" value="DUF2752"/>
    <property type="match status" value="1"/>
</dbReference>
<name>A0ABT4RX99_9FLAO</name>